<keyword evidence="5" id="KW-1185">Reference proteome</keyword>
<gene>
    <name evidence="4" type="ORF">N307_11726</name>
</gene>
<evidence type="ECO:0000313" key="4">
    <source>
        <dbReference type="EMBL" id="KFV70131.1"/>
    </source>
</evidence>
<feature type="coiled-coil region" evidence="1">
    <location>
        <begin position="115"/>
        <end position="142"/>
    </location>
</feature>
<dbReference type="CDD" id="cd17716">
    <property type="entry name" value="BRCT_microcephalin_rpt1"/>
    <property type="match status" value="1"/>
</dbReference>
<evidence type="ECO:0000259" key="3">
    <source>
        <dbReference type="PROSITE" id="PS50172"/>
    </source>
</evidence>
<dbReference type="GO" id="GO:0000278">
    <property type="term" value="P:mitotic cell cycle"/>
    <property type="evidence" value="ECO:0007669"/>
    <property type="project" value="TreeGrafter"/>
</dbReference>
<dbReference type="Pfam" id="PF12738">
    <property type="entry name" value="PTCB-BRCT"/>
    <property type="match status" value="1"/>
</dbReference>
<feature type="domain" description="BRCT" evidence="3">
    <location>
        <begin position="1"/>
        <end position="85"/>
    </location>
</feature>
<feature type="compositionally biased region" description="Low complexity" evidence="2">
    <location>
        <begin position="189"/>
        <end position="202"/>
    </location>
</feature>
<dbReference type="Proteomes" id="UP000053875">
    <property type="component" value="Unassembled WGS sequence"/>
</dbReference>
<dbReference type="EMBL" id="KL216547">
    <property type="protein sequence ID" value="KFV70131.1"/>
    <property type="molecule type" value="Genomic_DNA"/>
</dbReference>
<evidence type="ECO:0000313" key="5">
    <source>
        <dbReference type="Proteomes" id="UP000053875"/>
    </source>
</evidence>
<dbReference type="SUPFAM" id="SSF52113">
    <property type="entry name" value="BRCT domain"/>
    <property type="match status" value="1"/>
</dbReference>
<dbReference type="InterPro" id="IPR022047">
    <property type="entry name" value="Microcephalin-like"/>
</dbReference>
<keyword evidence="1" id="KW-0175">Coiled coil</keyword>
<proteinExistence type="predicted"/>
<feature type="non-terminal residue" evidence="4">
    <location>
        <position position="1"/>
    </location>
</feature>
<dbReference type="InterPro" id="IPR036420">
    <property type="entry name" value="BRCT_dom_sf"/>
</dbReference>
<feature type="non-terminal residue" evidence="4">
    <location>
        <position position="424"/>
    </location>
</feature>
<dbReference type="PANTHER" id="PTHR14625">
    <property type="entry name" value="MICROCEPHALIN"/>
    <property type="match status" value="1"/>
</dbReference>
<dbReference type="InterPro" id="IPR001357">
    <property type="entry name" value="BRCT_dom"/>
</dbReference>
<evidence type="ECO:0000256" key="1">
    <source>
        <dbReference type="SAM" id="Coils"/>
    </source>
</evidence>
<organism evidence="4 5">
    <name type="scientific">Dryobates pubescens</name>
    <name type="common">Downy woodpecker</name>
    <name type="synonym">Picoides pubescens</name>
    <dbReference type="NCBI Taxonomy" id="118200"/>
    <lineage>
        <taxon>Eukaryota</taxon>
        <taxon>Metazoa</taxon>
        <taxon>Chordata</taxon>
        <taxon>Craniata</taxon>
        <taxon>Vertebrata</taxon>
        <taxon>Euteleostomi</taxon>
        <taxon>Archelosauria</taxon>
        <taxon>Archosauria</taxon>
        <taxon>Dinosauria</taxon>
        <taxon>Saurischia</taxon>
        <taxon>Theropoda</taxon>
        <taxon>Coelurosauria</taxon>
        <taxon>Aves</taxon>
        <taxon>Neognathae</taxon>
        <taxon>Neoaves</taxon>
        <taxon>Telluraves</taxon>
        <taxon>Coraciimorphae</taxon>
        <taxon>Piciformes</taxon>
        <taxon>Picidae</taxon>
        <taxon>Dryobates</taxon>
    </lineage>
</organism>
<dbReference type="PROSITE" id="PS50172">
    <property type="entry name" value="BRCT"/>
    <property type="match status" value="1"/>
</dbReference>
<dbReference type="Gene3D" id="3.40.50.10190">
    <property type="entry name" value="BRCT domain"/>
    <property type="match status" value="2"/>
</dbReference>
<dbReference type="STRING" id="118200.A0A093ITT3"/>
<reference evidence="4 5" key="1">
    <citation type="submission" date="2014-04" db="EMBL/GenBank/DDBJ databases">
        <title>Genome evolution of avian class.</title>
        <authorList>
            <person name="Zhang G."/>
            <person name="Li C."/>
        </authorList>
    </citation>
    <scope>NUCLEOTIDE SEQUENCE [LARGE SCALE GENOMIC DNA]</scope>
    <source>
        <strain evidence="4">BGI_N307</strain>
    </source>
</reference>
<sequence length="424" mass="47698">VSAFVDVWSSNRRENYSKPFEQQLLDMGAKVSKGLNKHVTHVVFKDGHLAKWRKAQKMGVKIVSVLWVEKCRQTGLHVDESLFPAIAVNEEFPLLMKKHRCMQPKDFVEKTPENSRRMRRRLDQLAKELAEQKRAISAETDVPVLLFEDDGSLVYRPVNRVKGLGTEMESRIKEMKEKGENLSPTVSCSHSSSQMFQIPSSSTPGACPLSNSGLTNSEDALLLGEQMDDRMNSSCDYTWETDKRQETEAVKHTSDALTDVQVSMSASVSSPSCSYGQKSLTPKQHGRGSVKKWISQHTLDDKLSFEKEDLKKLTKENHKDENSMIMVHTVNLQSVSLQRNQNIVIQAVNKLGNFLFSEDVCETPSHVVAGSPHHILNVLLGIAHGCCIVSFERNSTYHLMSLELDHRISEEPYELSFGFPAAPV</sequence>
<evidence type="ECO:0000256" key="2">
    <source>
        <dbReference type="SAM" id="MobiDB-lite"/>
    </source>
</evidence>
<protein>
    <submittedName>
        <fullName evidence="4">Microcephalin</fullName>
    </submittedName>
</protein>
<dbReference type="AlphaFoldDB" id="A0A093ITT3"/>
<name>A0A093ITT3_DRYPU</name>
<dbReference type="PANTHER" id="PTHR14625:SF3">
    <property type="entry name" value="MICROCEPHALIN"/>
    <property type="match status" value="1"/>
</dbReference>
<feature type="region of interest" description="Disordered" evidence="2">
    <location>
        <begin position="178"/>
        <end position="204"/>
    </location>
</feature>
<accession>A0A093ITT3</accession>